<evidence type="ECO:0000256" key="4">
    <source>
        <dbReference type="ARBA" id="ARBA00022692"/>
    </source>
</evidence>
<dbReference type="InterPro" id="IPR039426">
    <property type="entry name" value="TonB-dep_rcpt-like"/>
</dbReference>
<dbReference type="Pfam" id="PF13715">
    <property type="entry name" value="CarbopepD_reg_2"/>
    <property type="match status" value="1"/>
</dbReference>
<evidence type="ECO:0000256" key="3">
    <source>
        <dbReference type="ARBA" id="ARBA00022452"/>
    </source>
</evidence>
<dbReference type="Pfam" id="PF07715">
    <property type="entry name" value="Plug"/>
    <property type="match status" value="1"/>
</dbReference>
<dbReference type="GO" id="GO:0009279">
    <property type="term" value="C:cell outer membrane"/>
    <property type="evidence" value="ECO:0007669"/>
    <property type="project" value="UniProtKB-SubCell"/>
</dbReference>
<keyword evidence="6 8" id="KW-0472">Membrane</keyword>
<evidence type="ECO:0000256" key="1">
    <source>
        <dbReference type="ARBA" id="ARBA00004571"/>
    </source>
</evidence>
<dbReference type="Gene3D" id="2.170.130.10">
    <property type="entry name" value="TonB-dependent receptor, plug domain"/>
    <property type="match status" value="1"/>
</dbReference>
<evidence type="ECO:0000256" key="7">
    <source>
        <dbReference type="ARBA" id="ARBA00023237"/>
    </source>
</evidence>
<evidence type="ECO:0000313" key="14">
    <source>
        <dbReference type="Proteomes" id="UP001348817"/>
    </source>
</evidence>
<evidence type="ECO:0000256" key="10">
    <source>
        <dbReference type="SAM" id="SignalP"/>
    </source>
</evidence>
<name>A0AAU9D1N1_9BACT</name>
<comment type="subcellular location">
    <subcellularLocation>
        <location evidence="1 8">Cell outer membrane</location>
        <topology evidence="1 8">Multi-pass membrane protein</topology>
    </subcellularLocation>
</comment>
<evidence type="ECO:0000313" key="13">
    <source>
        <dbReference type="EMBL" id="BDD08344.1"/>
    </source>
</evidence>
<keyword evidence="3 8" id="KW-1134">Transmembrane beta strand</keyword>
<feature type="domain" description="TonB-dependent receptor plug" evidence="12">
    <location>
        <begin position="121"/>
        <end position="227"/>
    </location>
</feature>
<dbReference type="Proteomes" id="UP001348817">
    <property type="component" value="Chromosome"/>
</dbReference>
<organism evidence="13 14">
    <name type="scientific">Fulvitalea axinellae</name>
    <dbReference type="NCBI Taxonomy" id="1182444"/>
    <lineage>
        <taxon>Bacteria</taxon>
        <taxon>Pseudomonadati</taxon>
        <taxon>Bacteroidota</taxon>
        <taxon>Cytophagia</taxon>
        <taxon>Cytophagales</taxon>
        <taxon>Persicobacteraceae</taxon>
        <taxon>Fulvitalea</taxon>
    </lineage>
</organism>
<evidence type="ECO:0000259" key="11">
    <source>
        <dbReference type="Pfam" id="PF00593"/>
    </source>
</evidence>
<dbReference type="GO" id="GO:0044718">
    <property type="term" value="P:siderophore transmembrane transport"/>
    <property type="evidence" value="ECO:0007669"/>
    <property type="project" value="TreeGrafter"/>
</dbReference>
<evidence type="ECO:0000256" key="2">
    <source>
        <dbReference type="ARBA" id="ARBA00022448"/>
    </source>
</evidence>
<evidence type="ECO:0000256" key="8">
    <source>
        <dbReference type="PROSITE-ProRule" id="PRU01360"/>
    </source>
</evidence>
<keyword evidence="7 8" id="KW-0998">Cell outer membrane</keyword>
<keyword evidence="2 8" id="KW-0813">Transport</keyword>
<feature type="domain" description="TonB-dependent receptor-like beta-barrel" evidence="11">
    <location>
        <begin position="324"/>
        <end position="767"/>
    </location>
</feature>
<keyword evidence="4 8" id="KW-0812">Transmembrane</keyword>
<keyword evidence="5 9" id="KW-0798">TonB box</keyword>
<dbReference type="PANTHER" id="PTHR30069:SF57">
    <property type="entry name" value="TONB-DEPENDENT RECEPTOR"/>
    <property type="match status" value="1"/>
</dbReference>
<accession>A0AAU9D1N1</accession>
<dbReference type="InterPro" id="IPR008969">
    <property type="entry name" value="CarboxyPept-like_regulatory"/>
</dbReference>
<dbReference type="InterPro" id="IPR012910">
    <property type="entry name" value="Plug_dom"/>
</dbReference>
<dbReference type="PANTHER" id="PTHR30069">
    <property type="entry name" value="TONB-DEPENDENT OUTER MEMBRANE RECEPTOR"/>
    <property type="match status" value="1"/>
</dbReference>
<evidence type="ECO:0000256" key="5">
    <source>
        <dbReference type="ARBA" id="ARBA00023077"/>
    </source>
</evidence>
<dbReference type="KEGG" id="fax:FUAX_07760"/>
<dbReference type="Pfam" id="PF00593">
    <property type="entry name" value="TonB_dep_Rec_b-barrel"/>
    <property type="match status" value="1"/>
</dbReference>
<evidence type="ECO:0000256" key="9">
    <source>
        <dbReference type="RuleBase" id="RU003357"/>
    </source>
</evidence>
<feature type="chain" id="PRO_5043639184" evidence="10">
    <location>
        <begin position="22"/>
        <end position="804"/>
    </location>
</feature>
<dbReference type="Gene3D" id="2.40.170.20">
    <property type="entry name" value="TonB-dependent receptor, beta-barrel domain"/>
    <property type="match status" value="1"/>
</dbReference>
<dbReference type="InterPro" id="IPR037066">
    <property type="entry name" value="Plug_dom_sf"/>
</dbReference>
<dbReference type="PROSITE" id="PS52016">
    <property type="entry name" value="TONB_DEPENDENT_REC_3"/>
    <property type="match status" value="1"/>
</dbReference>
<dbReference type="Gene3D" id="2.60.40.1120">
    <property type="entry name" value="Carboxypeptidase-like, regulatory domain"/>
    <property type="match status" value="1"/>
</dbReference>
<dbReference type="InterPro" id="IPR000531">
    <property type="entry name" value="Beta-barrel_TonB"/>
</dbReference>
<dbReference type="GO" id="GO:0015344">
    <property type="term" value="F:siderophore uptake transmembrane transporter activity"/>
    <property type="evidence" value="ECO:0007669"/>
    <property type="project" value="TreeGrafter"/>
</dbReference>
<dbReference type="AlphaFoldDB" id="A0AAU9D1N1"/>
<keyword evidence="13" id="KW-0675">Receptor</keyword>
<proteinExistence type="inferred from homology"/>
<dbReference type="InterPro" id="IPR036942">
    <property type="entry name" value="Beta-barrel_TonB_sf"/>
</dbReference>
<dbReference type="RefSeq" id="WP_338393610.1">
    <property type="nucleotide sequence ID" value="NZ_AP025314.1"/>
</dbReference>
<comment type="similarity">
    <text evidence="8 9">Belongs to the TonB-dependent receptor family.</text>
</comment>
<keyword evidence="10" id="KW-0732">Signal</keyword>
<dbReference type="SUPFAM" id="SSF49464">
    <property type="entry name" value="Carboxypeptidase regulatory domain-like"/>
    <property type="match status" value="1"/>
</dbReference>
<protein>
    <submittedName>
        <fullName evidence="13">TonB-dependent receptor</fullName>
    </submittedName>
</protein>
<evidence type="ECO:0000259" key="12">
    <source>
        <dbReference type="Pfam" id="PF07715"/>
    </source>
</evidence>
<evidence type="ECO:0000256" key="6">
    <source>
        <dbReference type="ARBA" id="ARBA00023136"/>
    </source>
</evidence>
<feature type="signal peptide" evidence="10">
    <location>
        <begin position="1"/>
        <end position="21"/>
    </location>
</feature>
<keyword evidence="14" id="KW-1185">Reference proteome</keyword>
<reference evidence="13 14" key="1">
    <citation type="submission" date="2021-12" db="EMBL/GenBank/DDBJ databases">
        <title>Genome sequencing of bacteria with rrn-lacking chromosome and rrn-plasmid.</title>
        <authorList>
            <person name="Anda M."/>
            <person name="Iwasaki W."/>
        </authorList>
    </citation>
    <scope>NUCLEOTIDE SEQUENCE [LARGE SCALE GENOMIC DNA]</scope>
    <source>
        <strain evidence="13 14">DSM 100852</strain>
    </source>
</reference>
<dbReference type="SUPFAM" id="SSF56935">
    <property type="entry name" value="Porins"/>
    <property type="match status" value="1"/>
</dbReference>
<gene>
    <name evidence="13" type="ORF">FUAX_07760</name>
</gene>
<dbReference type="EMBL" id="AP025314">
    <property type="protein sequence ID" value="BDD08344.1"/>
    <property type="molecule type" value="Genomic_DNA"/>
</dbReference>
<sequence>MKKLYALYVLLFVATISQGLANGLVGTVRGTVKSDKESLPYVNITLASTQKGTATDVEGKYALDLPPGTHTLTFTAVGFRTTKKTITVDAGQTVDLNVRLREDMIQMDGVVVSATRQEVSRKDAPAVVNVISPQLFENTQSVVLADGLNYVPGLRVENDCQNCGFMQLRMNGLEGPYTQILIDSRPIFSGMNAVYGLEQLPTSMLERVEVVRGGGSVLFGSNAIGGTVNIITKEPTRNYFSVSNNTALVDGDALDNTINFNGSLVTEDRRAGIFMFGMHRKRNEWNANPDDVWFDADGNAHKDDFSEIPFLENNSLGFRAFYKTSEYSKLSAELHTVKEFRRGGNKFDERPDLSDITEQLDHDIIGGGLDFEITDADLKHRFNIYASGQDTRRKSYYGAEQDPSAYGKSENGTWLSGIQYNYDFERLFFAPMTLTAGSEYQYASLTDQKLGYRNPEDGTIVDGFVITDQETYTSGTFLQGEWKTDRVKFLLGARYDRVNIKDNKGESDDYTVNAFNPRVNLLVDITNKIQARASYATGFRAPQMFDEDLHVNIAGAEGVRHILADDLTEETSDSYTLSFDYTADNGNWQTYFLIESFYTRLVDPFRNTITEDQQGNTIFLKENADNNAVVKGINAEAKVSPLPTLSFQAGFTIQSSEYDEAEEWHSVEENGETVSLTSKEILRTPDLYGSFTVAYNVTDPFSVSLNGVYTGPMYVPHIEGGYSNGEEITEPELFKTGSFFDLGIKFAYDWDLGKSLCIQANCGVQNILNSFQDDFDAGVSRDSGFIYGPTRPQTFFMGIKISSL</sequence>